<reference evidence="1 2" key="2">
    <citation type="submission" date="2018-03" db="EMBL/GenBank/DDBJ databases">
        <authorList>
            <person name="Keele B.F."/>
        </authorList>
    </citation>
    <scope>NUCLEOTIDE SEQUENCE [LARGE SCALE GENOMIC DNA]</scope>
    <source>
        <strain evidence="1 2">D13</strain>
    </source>
</reference>
<dbReference type="AlphaFoldDB" id="A0A2P1PPG1"/>
<dbReference type="KEGG" id="xba:C7S18_05725"/>
<gene>
    <name evidence="1" type="ORF">C7S18_05725</name>
</gene>
<evidence type="ECO:0000313" key="2">
    <source>
        <dbReference type="Proteomes" id="UP000241074"/>
    </source>
</evidence>
<dbReference type="EMBL" id="CP027860">
    <property type="protein sequence ID" value="AVP96729.1"/>
    <property type="molecule type" value="Genomic_DNA"/>
</dbReference>
<protein>
    <submittedName>
        <fullName evidence="1">Uncharacterized protein</fullName>
    </submittedName>
</protein>
<name>A0A2P1PPG1_9GAMM</name>
<evidence type="ECO:0000313" key="1">
    <source>
        <dbReference type="EMBL" id="AVP96729.1"/>
    </source>
</evidence>
<keyword evidence="2" id="KW-1185">Reference proteome</keyword>
<organism evidence="1 2">
    <name type="scientific">Ahniella affigens</name>
    <dbReference type="NCBI Taxonomy" id="2021234"/>
    <lineage>
        <taxon>Bacteria</taxon>
        <taxon>Pseudomonadati</taxon>
        <taxon>Pseudomonadota</taxon>
        <taxon>Gammaproteobacteria</taxon>
        <taxon>Lysobacterales</taxon>
        <taxon>Rhodanobacteraceae</taxon>
        <taxon>Ahniella</taxon>
    </lineage>
</organism>
<proteinExistence type="predicted"/>
<reference evidence="1 2" key="1">
    <citation type="submission" date="2018-03" db="EMBL/GenBank/DDBJ databases">
        <title>Ahniella affigens gen. nov., sp. nov., a gammaproteobacterium isolated from sandy soil near a stream.</title>
        <authorList>
            <person name="Ko Y."/>
            <person name="Kim J.-H."/>
        </authorList>
    </citation>
    <scope>NUCLEOTIDE SEQUENCE [LARGE SCALE GENOMIC DNA]</scope>
    <source>
        <strain evidence="1 2">D13</strain>
    </source>
</reference>
<sequence length="66" mass="7278">MTPRCAGHVLQLAILNAVTVLLLATATRIDAHQWPFLANVLTRMADAIERSQESAALYLRSHGYNC</sequence>
<accession>A0A2P1PPG1</accession>
<dbReference type="Proteomes" id="UP000241074">
    <property type="component" value="Chromosome"/>
</dbReference>